<accession>A0A2J6TCX4</accession>
<dbReference type="AlphaFoldDB" id="A0A2J6TCX4"/>
<gene>
    <name evidence="4" type="ORF">K444DRAFT_662871</name>
</gene>
<protein>
    <recommendedName>
        <fullName evidence="3">DUF6594 domain-containing protein</fullName>
    </recommendedName>
</protein>
<evidence type="ECO:0000256" key="1">
    <source>
        <dbReference type="SAM" id="MobiDB-lite"/>
    </source>
</evidence>
<feature type="region of interest" description="Disordered" evidence="1">
    <location>
        <begin position="37"/>
        <end position="95"/>
    </location>
</feature>
<dbReference type="EMBL" id="KZ613787">
    <property type="protein sequence ID" value="PMD60885.1"/>
    <property type="molecule type" value="Genomic_DNA"/>
</dbReference>
<feature type="transmembrane region" description="Helical" evidence="2">
    <location>
        <begin position="387"/>
        <end position="408"/>
    </location>
</feature>
<evidence type="ECO:0000259" key="3">
    <source>
        <dbReference type="Pfam" id="PF20237"/>
    </source>
</evidence>
<reference evidence="4 5" key="1">
    <citation type="submission" date="2016-04" db="EMBL/GenBank/DDBJ databases">
        <title>A degradative enzymes factory behind the ericoid mycorrhizal symbiosis.</title>
        <authorList>
            <consortium name="DOE Joint Genome Institute"/>
            <person name="Martino E."/>
            <person name="Morin E."/>
            <person name="Grelet G."/>
            <person name="Kuo A."/>
            <person name="Kohler A."/>
            <person name="Daghino S."/>
            <person name="Barry K."/>
            <person name="Choi C."/>
            <person name="Cichocki N."/>
            <person name="Clum A."/>
            <person name="Copeland A."/>
            <person name="Hainaut M."/>
            <person name="Haridas S."/>
            <person name="Labutti K."/>
            <person name="Lindquist E."/>
            <person name="Lipzen A."/>
            <person name="Khouja H.-R."/>
            <person name="Murat C."/>
            <person name="Ohm R."/>
            <person name="Olson A."/>
            <person name="Spatafora J."/>
            <person name="Veneault-Fourrey C."/>
            <person name="Henrissat B."/>
            <person name="Grigoriev I."/>
            <person name="Martin F."/>
            <person name="Perotto S."/>
        </authorList>
    </citation>
    <scope>NUCLEOTIDE SEQUENCE [LARGE SCALE GENOMIC DNA]</scope>
    <source>
        <strain evidence="4 5">E</strain>
    </source>
</reference>
<dbReference type="Proteomes" id="UP000235371">
    <property type="component" value="Unassembled WGS sequence"/>
</dbReference>
<evidence type="ECO:0000313" key="4">
    <source>
        <dbReference type="EMBL" id="PMD60885.1"/>
    </source>
</evidence>
<keyword evidence="5" id="KW-1185">Reference proteome</keyword>
<keyword evidence="2" id="KW-0812">Transmembrane</keyword>
<feature type="transmembrane region" description="Helical" evidence="2">
    <location>
        <begin position="331"/>
        <end position="355"/>
    </location>
</feature>
<keyword evidence="2" id="KW-0472">Membrane</keyword>
<dbReference type="InterPro" id="IPR046529">
    <property type="entry name" value="DUF6594"/>
</dbReference>
<evidence type="ECO:0000256" key="2">
    <source>
        <dbReference type="SAM" id="Phobius"/>
    </source>
</evidence>
<organism evidence="4 5">
    <name type="scientific">Hyaloscypha bicolor E</name>
    <dbReference type="NCBI Taxonomy" id="1095630"/>
    <lineage>
        <taxon>Eukaryota</taxon>
        <taxon>Fungi</taxon>
        <taxon>Dikarya</taxon>
        <taxon>Ascomycota</taxon>
        <taxon>Pezizomycotina</taxon>
        <taxon>Leotiomycetes</taxon>
        <taxon>Helotiales</taxon>
        <taxon>Hyaloscyphaceae</taxon>
        <taxon>Hyaloscypha</taxon>
        <taxon>Hyaloscypha bicolor</taxon>
    </lineage>
</organism>
<proteinExistence type="predicted"/>
<dbReference type="PANTHER" id="PTHR34502:SF3">
    <property type="entry name" value="DUF6594 DOMAIN-CONTAINING PROTEIN"/>
    <property type="match status" value="1"/>
</dbReference>
<keyword evidence="2" id="KW-1133">Transmembrane helix</keyword>
<dbReference type="RefSeq" id="XP_024737789.1">
    <property type="nucleotide sequence ID" value="XM_024886759.1"/>
</dbReference>
<name>A0A2J6TCX4_9HELO</name>
<dbReference type="InParanoid" id="A0A2J6TCX4"/>
<dbReference type="OrthoDB" id="3533814at2759"/>
<evidence type="ECO:0000313" key="5">
    <source>
        <dbReference type="Proteomes" id="UP000235371"/>
    </source>
</evidence>
<dbReference type="GeneID" id="36594836"/>
<dbReference type="PANTHER" id="PTHR34502">
    <property type="entry name" value="DUF6594 DOMAIN-CONTAINING PROTEIN-RELATED"/>
    <property type="match status" value="1"/>
</dbReference>
<feature type="transmembrane region" description="Helical" evidence="2">
    <location>
        <begin position="362"/>
        <end position="381"/>
    </location>
</feature>
<feature type="domain" description="DUF6594" evidence="3">
    <location>
        <begin position="146"/>
        <end position="401"/>
    </location>
</feature>
<sequence length="418" mass="47480">MAPVAADVVGALAKIVRKLKELRTAATKRCNVADENRAEQGIPLEDMDESGMRNRLASGQASGSANDNPDSPSTTSGESGTMTPGNGENSESQVSFVKTTWRRLSGGFGTGWVFWKSAEEQKRIKRERGHDRFLREKIDEYPDGFSRLAAFVNSDNDFAMIRSFSYCHTRLLLQLQVEVTELEKALFTLDKKDEANPAMKYRRVSTKHKENSDTEHTKLMSELKTKLKEYDETVQKFVFLKSLGPPPERNHYSYFNWIWRNKPLSKGYYDYIYHASDFVSLSGSRSSYFEELIRRHITWWRGSPIRKWIKIKEEEMPTLDQSVSYYSPSRLGGVVQVLMVSTIMGVLLIPVYLLFLVPMSHLMMAITSTAFIFLFAIIMTVVAEGRIYEIFVGTATYAAILIMFLGNISQASLGSRPN</sequence>
<dbReference type="Pfam" id="PF20237">
    <property type="entry name" value="DUF6594"/>
    <property type="match status" value="1"/>
</dbReference>
<feature type="compositionally biased region" description="Polar residues" evidence="1">
    <location>
        <begin position="57"/>
        <end position="95"/>
    </location>
</feature>